<name>A0A2T6ZJC0_TUBBO</name>
<evidence type="ECO:0000313" key="3">
    <source>
        <dbReference type="EMBL" id="PUU75582.1"/>
    </source>
</evidence>
<evidence type="ECO:0000256" key="1">
    <source>
        <dbReference type="SAM" id="MobiDB-lite"/>
    </source>
</evidence>
<proteinExistence type="predicted"/>
<dbReference type="STRING" id="42251.A0A2T6ZJC0"/>
<gene>
    <name evidence="3" type="ORF">B9Z19DRAFT_1153094</name>
</gene>
<feature type="compositionally biased region" description="Polar residues" evidence="1">
    <location>
        <begin position="223"/>
        <end position="250"/>
    </location>
</feature>
<sequence>MMENLAKLSLLAALTIGQSLAEDVTPYPLCNRHYQPMGDLKPRSETFNSKAVTAIEAPGLAKRQTYCPDIWFQCPNTTGCCYPGFTCIGEGENVRCQWPPTSVTCEPGFHKCTDKVGFCCPNGTECIPGTLKCWKPCDPGSTQCFDGCCEPGYTCNSSNRVCVKIMGPISISITTSAPTTSKVPASDTTLVNSFTTIPTPPKATTSGTTPVRPFTTPPIRPAPTNSDSEPTLPPTTENENSTESVKTGPSRLTTGLANCTCCALKLGGWLLGILFFFVFFDT</sequence>
<accession>A0A2T6ZJC0</accession>
<feature type="region of interest" description="Disordered" evidence="1">
    <location>
        <begin position="194"/>
        <end position="250"/>
    </location>
</feature>
<evidence type="ECO:0000256" key="2">
    <source>
        <dbReference type="SAM" id="SignalP"/>
    </source>
</evidence>
<keyword evidence="2" id="KW-0732">Signal</keyword>
<comment type="caution">
    <text evidence="3">The sequence shown here is derived from an EMBL/GenBank/DDBJ whole genome shotgun (WGS) entry which is preliminary data.</text>
</comment>
<dbReference type="OrthoDB" id="2414008at2759"/>
<dbReference type="Proteomes" id="UP000244722">
    <property type="component" value="Unassembled WGS sequence"/>
</dbReference>
<protein>
    <recommendedName>
        <fullName evidence="5">Granulins domain-containing protein</fullName>
    </recommendedName>
</protein>
<organism evidence="3 4">
    <name type="scientific">Tuber borchii</name>
    <name type="common">White truffle</name>
    <dbReference type="NCBI Taxonomy" id="42251"/>
    <lineage>
        <taxon>Eukaryota</taxon>
        <taxon>Fungi</taxon>
        <taxon>Dikarya</taxon>
        <taxon>Ascomycota</taxon>
        <taxon>Pezizomycotina</taxon>
        <taxon>Pezizomycetes</taxon>
        <taxon>Pezizales</taxon>
        <taxon>Tuberaceae</taxon>
        <taxon>Tuber</taxon>
    </lineage>
</organism>
<evidence type="ECO:0000313" key="4">
    <source>
        <dbReference type="Proteomes" id="UP000244722"/>
    </source>
</evidence>
<evidence type="ECO:0008006" key="5">
    <source>
        <dbReference type="Google" id="ProtNLM"/>
    </source>
</evidence>
<keyword evidence="4" id="KW-1185">Reference proteome</keyword>
<feature type="chain" id="PRO_5015663375" description="Granulins domain-containing protein" evidence="2">
    <location>
        <begin position="22"/>
        <end position="282"/>
    </location>
</feature>
<reference evidence="3 4" key="1">
    <citation type="submission" date="2017-04" db="EMBL/GenBank/DDBJ databases">
        <title>Draft genome sequence of Tuber borchii Vittad., a whitish edible truffle.</title>
        <authorList>
            <consortium name="DOE Joint Genome Institute"/>
            <person name="Murat C."/>
            <person name="Kuo A."/>
            <person name="Barry K.W."/>
            <person name="Clum A."/>
            <person name="Dockter R.B."/>
            <person name="Fauchery L."/>
            <person name="Iotti M."/>
            <person name="Kohler A."/>
            <person name="Labutti K."/>
            <person name="Lindquist E.A."/>
            <person name="Lipzen A."/>
            <person name="Ohm R.A."/>
            <person name="Wang M."/>
            <person name="Grigoriev I.V."/>
            <person name="Zambonelli A."/>
            <person name="Martin F.M."/>
        </authorList>
    </citation>
    <scope>NUCLEOTIDE SEQUENCE [LARGE SCALE GENOMIC DNA]</scope>
    <source>
        <strain evidence="3 4">Tbo3840</strain>
    </source>
</reference>
<dbReference type="AlphaFoldDB" id="A0A2T6ZJC0"/>
<feature type="compositionally biased region" description="Polar residues" evidence="1">
    <location>
        <begin position="194"/>
        <end position="209"/>
    </location>
</feature>
<dbReference type="EMBL" id="NESQ01000224">
    <property type="protein sequence ID" value="PUU75582.1"/>
    <property type="molecule type" value="Genomic_DNA"/>
</dbReference>
<feature type="signal peptide" evidence="2">
    <location>
        <begin position="1"/>
        <end position="21"/>
    </location>
</feature>